<dbReference type="Pfam" id="PF06961">
    <property type="entry name" value="DUF1294"/>
    <property type="match status" value="1"/>
</dbReference>
<evidence type="ECO:0000313" key="2">
    <source>
        <dbReference type="EMBL" id="MBF7954793.1"/>
    </source>
</evidence>
<sequence>MNFKNIVYLLLASAAAGSACLPHPFVMWFLIVNLLTLVFYGIDKRAAYKARSRVPEFTLLLLGVTGGWMGAIAGQQLFRHKTQKQPFRTWFAISVIVNLVIVVGVSWLMRDFFL</sequence>
<keyword evidence="1" id="KW-1133">Transmembrane helix</keyword>
<dbReference type="Proteomes" id="UP000600307">
    <property type="component" value="Unassembled WGS sequence"/>
</dbReference>
<accession>A0ABS0DN22</accession>
<keyword evidence="1" id="KW-0812">Transmembrane</keyword>
<evidence type="ECO:0000313" key="3">
    <source>
        <dbReference type="Proteomes" id="UP000600307"/>
    </source>
</evidence>
<keyword evidence="3" id="KW-1185">Reference proteome</keyword>
<evidence type="ECO:0000256" key="1">
    <source>
        <dbReference type="SAM" id="Phobius"/>
    </source>
</evidence>
<dbReference type="RefSeq" id="WP_195816812.1">
    <property type="nucleotide sequence ID" value="NZ_JADOBH010000001.1"/>
</dbReference>
<dbReference type="InterPro" id="IPR010718">
    <property type="entry name" value="DUF1294"/>
</dbReference>
<dbReference type="EMBL" id="JADOBH010000001">
    <property type="protein sequence ID" value="MBF7954793.1"/>
    <property type="molecule type" value="Genomic_DNA"/>
</dbReference>
<protein>
    <submittedName>
        <fullName evidence="2">DUF1294 domain-containing protein</fullName>
    </submittedName>
</protein>
<reference evidence="2 3" key="1">
    <citation type="submission" date="2020-11" db="EMBL/GenBank/DDBJ databases">
        <title>Taxonomic investigation of Rahnella spp.</title>
        <authorList>
            <person name="Lee S.D."/>
        </authorList>
    </citation>
    <scope>NUCLEOTIDE SEQUENCE [LARGE SCALE GENOMIC DNA]</scope>
    <source>
        <strain evidence="2 3">SAP-10</strain>
    </source>
</reference>
<dbReference type="PROSITE" id="PS51257">
    <property type="entry name" value="PROKAR_LIPOPROTEIN"/>
    <property type="match status" value="1"/>
</dbReference>
<name>A0ABS0DN22_9GAMM</name>
<feature type="transmembrane region" description="Helical" evidence="1">
    <location>
        <begin position="26"/>
        <end position="42"/>
    </location>
</feature>
<gene>
    <name evidence="2" type="ORF">IV431_04375</name>
</gene>
<feature type="transmembrane region" description="Helical" evidence="1">
    <location>
        <begin position="54"/>
        <end position="78"/>
    </location>
</feature>
<feature type="transmembrane region" description="Helical" evidence="1">
    <location>
        <begin position="90"/>
        <end position="109"/>
    </location>
</feature>
<comment type="caution">
    <text evidence="2">The sequence shown here is derived from an EMBL/GenBank/DDBJ whole genome shotgun (WGS) entry which is preliminary data.</text>
</comment>
<proteinExistence type="predicted"/>
<keyword evidence="1" id="KW-0472">Membrane</keyword>
<organism evidence="2 3">
    <name type="scientific">Rahnella victoriana</name>
    <dbReference type="NCBI Taxonomy" id="1510570"/>
    <lineage>
        <taxon>Bacteria</taxon>
        <taxon>Pseudomonadati</taxon>
        <taxon>Pseudomonadota</taxon>
        <taxon>Gammaproteobacteria</taxon>
        <taxon>Enterobacterales</taxon>
        <taxon>Yersiniaceae</taxon>
        <taxon>Rahnella</taxon>
    </lineage>
</organism>